<sequence>MDVGRRVAVDEHQVGAPPRTDHATVGEAEDRGRRGGGRVQCLGGGEAGLGEQASSSCIEAPNRGEYGAVVSPLASVPARIVAPRPCISRTDASACANSIRGAIRSAPSRRSTGVRPTVAAMPRIMPSVGETIRAPSTTPWTGTCVITSAPAATAVA</sequence>
<evidence type="ECO:0000313" key="3">
    <source>
        <dbReference type="Proteomes" id="UP001183629"/>
    </source>
</evidence>
<keyword evidence="3" id="KW-1185">Reference proteome</keyword>
<dbReference type="AlphaFoldDB" id="A0AAE4CVV0"/>
<gene>
    <name evidence="2" type="ORF">J2S44_008056</name>
</gene>
<evidence type="ECO:0000313" key="2">
    <source>
        <dbReference type="EMBL" id="MDR7327806.1"/>
    </source>
</evidence>
<evidence type="ECO:0000256" key="1">
    <source>
        <dbReference type="SAM" id="MobiDB-lite"/>
    </source>
</evidence>
<feature type="compositionally biased region" description="Basic and acidic residues" evidence="1">
    <location>
        <begin position="1"/>
        <end position="33"/>
    </location>
</feature>
<protein>
    <submittedName>
        <fullName evidence="2">Uncharacterized protein</fullName>
    </submittedName>
</protein>
<comment type="caution">
    <text evidence="2">The sequence shown here is derived from an EMBL/GenBank/DDBJ whole genome shotgun (WGS) entry which is preliminary data.</text>
</comment>
<organism evidence="2 3">
    <name type="scientific">Catenuloplanes niger</name>
    <dbReference type="NCBI Taxonomy" id="587534"/>
    <lineage>
        <taxon>Bacteria</taxon>
        <taxon>Bacillati</taxon>
        <taxon>Actinomycetota</taxon>
        <taxon>Actinomycetes</taxon>
        <taxon>Micromonosporales</taxon>
        <taxon>Micromonosporaceae</taxon>
        <taxon>Catenuloplanes</taxon>
    </lineage>
</organism>
<dbReference type="Proteomes" id="UP001183629">
    <property type="component" value="Unassembled WGS sequence"/>
</dbReference>
<proteinExistence type="predicted"/>
<reference evidence="2 3" key="1">
    <citation type="submission" date="2023-07" db="EMBL/GenBank/DDBJ databases">
        <title>Sequencing the genomes of 1000 actinobacteria strains.</title>
        <authorList>
            <person name="Klenk H.-P."/>
        </authorList>
    </citation>
    <scope>NUCLEOTIDE SEQUENCE [LARGE SCALE GENOMIC DNA]</scope>
    <source>
        <strain evidence="2 3">DSM 44711</strain>
    </source>
</reference>
<feature type="region of interest" description="Disordered" evidence="1">
    <location>
        <begin position="1"/>
        <end position="53"/>
    </location>
</feature>
<accession>A0AAE4CVV0</accession>
<dbReference type="EMBL" id="JAVDYC010000001">
    <property type="protein sequence ID" value="MDR7327806.1"/>
    <property type="molecule type" value="Genomic_DNA"/>
</dbReference>
<name>A0AAE4CVV0_9ACTN</name>